<sequence>MTPAMSDAQERRQTRITPMEDGMTRSRIGKPLTPDEVYLRLSALLREEYGNDPATMAQELGISESYTRMLLRRRYPVPRWLLDRLRVVARRRVTMEFFAAV</sequence>
<gene>
    <name evidence="2" type="ORF">B0G62_103170</name>
</gene>
<feature type="region of interest" description="Disordered" evidence="1">
    <location>
        <begin position="1"/>
        <end position="30"/>
    </location>
</feature>
<reference evidence="2 3" key="1">
    <citation type="submission" date="2018-01" db="EMBL/GenBank/DDBJ databases">
        <title>Genomic Encyclopedia of Type Strains, Phase III (KMG-III): the genomes of soil and plant-associated and newly described type strains.</title>
        <authorList>
            <person name="Whitman W."/>
        </authorList>
    </citation>
    <scope>NUCLEOTIDE SEQUENCE [LARGE SCALE GENOMIC DNA]</scope>
    <source>
        <strain evidence="2 3">JCM 18070</strain>
    </source>
</reference>
<evidence type="ECO:0000313" key="3">
    <source>
        <dbReference type="Proteomes" id="UP000237381"/>
    </source>
</evidence>
<evidence type="ECO:0008006" key="4">
    <source>
        <dbReference type="Google" id="ProtNLM"/>
    </source>
</evidence>
<keyword evidence="3" id="KW-1185">Reference proteome</keyword>
<protein>
    <recommendedName>
        <fullName evidence="4">Helix-turn-helix protein</fullName>
    </recommendedName>
</protein>
<comment type="caution">
    <text evidence="2">The sequence shown here is derived from an EMBL/GenBank/DDBJ whole genome shotgun (WGS) entry which is preliminary data.</text>
</comment>
<dbReference type="RefSeq" id="WP_103703826.1">
    <property type="nucleotide sequence ID" value="NZ_PQGA01000003.1"/>
</dbReference>
<dbReference type="Proteomes" id="UP000237381">
    <property type="component" value="Unassembled WGS sequence"/>
</dbReference>
<organism evidence="2 3">
    <name type="scientific">Paraburkholderia eburnea</name>
    <dbReference type="NCBI Taxonomy" id="1189126"/>
    <lineage>
        <taxon>Bacteria</taxon>
        <taxon>Pseudomonadati</taxon>
        <taxon>Pseudomonadota</taxon>
        <taxon>Betaproteobacteria</taxon>
        <taxon>Burkholderiales</taxon>
        <taxon>Burkholderiaceae</taxon>
        <taxon>Paraburkholderia</taxon>
    </lineage>
</organism>
<evidence type="ECO:0000313" key="2">
    <source>
        <dbReference type="EMBL" id="POR53598.1"/>
    </source>
</evidence>
<proteinExistence type="predicted"/>
<dbReference type="AlphaFoldDB" id="A0A2S4MFS8"/>
<accession>A0A2S4MFS8</accession>
<evidence type="ECO:0000256" key="1">
    <source>
        <dbReference type="SAM" id="MobiDB-lite"/>
    </source>
</evidence>
<name>A0A2S4MFS8_9BURK</name>
<dbReference type="EMBL" id="PQGA01000003">
    <property type="protein sequence ID" value="POR53598.1"/>
    <property type="molecule type" value="Genomic_DNA"/>
</dbReference>